<dbReference type="InterPro" id="IPR036236">
    <property type="entry name" value="Znf_C2H2_sf"/>
</dbReference>
<dbReference type="Gene3D" id="3.30.160.60">
    <property type="entry name" value="Classic Zinc Finger"/>
    <property type="match status" value="2"/>
</dbReference>
<dbReference type="EMBL" id="KI912116">
    <property type="protein sequence ID" value="ETS76940.1"/>
    <property type="molecule type" value="Genomic_DNA"/>
</dbReference>
<dbReference type="InterPro" id="IPR036864">
    <property type="entry name" value="Zn2-C6_fun-type_DNA-bd_sf"/>
</dbReference>
<feature type="domain" description="C2H2-type" evidence="8">
    <location>
        <begin position="36"/>
        <end position="63"/>
    </location>
</feature>
<dbReference type="OrthoDB" id="10018191at2759"/>
<dbReference type="InParanoid" id="W3WSV2"/>
<dbReference type="PROSITE" id="PS50157">
    <property type="entry name" value="ZINC_FINGER_C2H2_2"/>
    <property type="match status" value="2"/>
</dbReference>
<dbReference type="GO" id="GO:0008270">
    <property type="term" value="F:zinc ion binding"/>
    <property type="evidence" value="ECO:0007669"/>
    <property type="project" value="UniProtKB-KW"/>
</dbReference>
<feature type="domain" description="Zn(2)-C6 fungal-type" evidence="7">
    <location>
        <begin position="74"/>
        <end position="103"/>
    </location>
</feature>
<evidence type="ECO:0000256" key="5">
    <source>
        <dbReference type="ARBA" id="ARBA00023242"/>
    </source>
</evidence>
<feature type="domain" description="C2H2-type" evidence="8">
    <location>
        <begin position="8"/>
        <end position="35"/>
    </location>
</feature>
<dbReference type="Pfam" id="PF04082">
    <property type="entry name" value="Fungal_trans"/>
    <property type="match status" value="1"/>
</dbReference>
<dbReference type="PANTHER" id="PTHR47660:SF2">
    <property type="entry name" value="TRANSCRIPTION FACTOR WITH C2H2 AND ZN(2)-CYS(6) DNA BINDING DOMAIN (EUROFUNG)"/>
    <property type="match status" value="1"/>
</dbReference>
<dbReference type="GO" id="GO:0003677">
    <property type="term" value="F:DNA binding"/>
    <property type="evidence" value="ECO:0007669"/>
    <property type="project" value="InterPro"/>
</dbReference>
<gene>
    <name evidence="9" type="ORF">PFICI_10814</name>
</gene>
<evidence type="ECO:0000256" key="2">
    <source>
        <dbReference type="ARBA" id="ARBA00022833"/>
    </source>
</evidence>
<keyword evidence="6" id="KW-0863">Zinc-finger</keyword>
<keyword evidence="5" id="KW-0539">Nucleus</keyword>
<dbReference type="Gene3D" id="4.10.240.10">
    <property type="entry name" value="Zn(2)-C6 fungal-type DNA-binding domain"/>
    <property type="match status" value="1"/>
</dbReference>
<dbReference type="InterPro" id="IPR001138">
    <property type="entry name" value="Zn2Cys6_DnaBD"/>
</dbReference>
<keyword evidence="3" id="KW-0805">Transcription regulation</keyword>
<dbReference type="RefSeq" id="XP_007837586.1">
    <property type="nucleotide sequence ID" value="XM_007839395.1"/>
</dbReference>
<dbReference type="CDD" id="cd00067">
    <property type="entry name" value="GAL4"/>
    <property type="match status" value="1"/>
</dbReference>
<evidence type="ECO:0000259" key="8">
    <source>
        <dbReference type="PROSITE" id="PS50157"/>
    </source>
</evidence>
<keyword evidence="1" id="KW-0479">Metal-binding</keyword>
<dbReference type="PROSITE" id="PS50048">
    <property type="entry name" value="ZN2_CY6_FUNGAL_2"/>
    <property type="match status" value="1"/>
</dbReference>
<proteinExistence type="predicted"/>
<dbReference type="eggNOG" id="KOG1721">
    <property type="taxonomic scope" value="Eukaryota"/>
</dbReference>
<dbReference type="SUPFAM" id="SSF57701">
    <property type="entry name" value="Zn2/Cys6 DNA-binding domain"/>
    <property type="match status" value="1"/>
</dbReference>
<organism evidence="9 10">
    <name type="scientific">Pestalotiopsis fici (strain W106-1 / CGMCC3.15140)</name>
    <dbReference type="NCBI Taxonomy" id="1229662"/>
    <lineage>
        <taxon>Eukaryota</taxon>
        <taxon>Fungi</taxon>
        <taxon>Dikarya</taxon>
        <taxon>Ascomycota</taxon>
        <taxon>Pezizomycotina</taxon>
        <taxon>Sordariomycetes</taxon>
        <taxon>Xylariomycetidae</taxon>
        <taxon>Amphisphaeriales</taxon>
        <taxon>Sporocadaceae</taxon>
        <taxon>Pestalotiopsis</taxon>
    </lineage>
</organism>
<evidence type="ECO:0000313" key="9">
    <source>
        <dbReference type="EMBL" id="ETS76940.1"/>
    </source>
</evidence>
<dbReference type="Proteomes" id="UP000030651">
    <property type="component" value="Unassembled WGS sequence"/>
</dbReference>
<reference evidence="10" key="1">
    <citation type="journal article" date="2015" name="BMC Genomics">
        <title>Genomic and transcriptomic analysis of the endophytic fungus Pestalotiopsis fici reveals its lifestyle and high potential for synthesis of natural products.</title>
        <authorList>
            <person name="Wang X."/>
            <person name="Zhang X."/>
            <person name="Liu L."/>
            <person name="Xiang M."/>
            <person name="Wang W."/>
            <person name="Sun X."/>
            <person name="Che Y."/>
            <person name="Guo L."/>
            <person name="Liu G."/>
            <person name="Guo L."/>
            <person name="Wang C."/>
            <person name="Yin W.B."/>
            <person name="Stadler M."/>
            <person name="Zhang X."/>
            <person name="Liu X."/>
        </authorList>
    </citation>
    <scope>NUCLEOTIDE SEQUENCE [LARGE SCALE GENOMIC DNA]</scope>
    <source>
        <strain evidence="10">W106-1 / CGMCC3.15140</strain>
    </source>
</reference>
<dbReference type="CDD" id="cd12148">
    <property type="entry name" value="fungal_TF_MHR"/>
    <property type="match status" value="1"/>
</dbReference>
<evidence type="ECO:0000313" key="10">
    <source>
        <dbReference type="Proteomes" id="UP000030651"/>
    </source>
</evidence>
<dbReference type="Pfam" id="PF13894">
    <property type="entry name" value="zf-C2H2_4"/>
    <property type="match status" value="1"/>
</dbReference>
<dbReference type="SMART" id="SM00355">
    <property type="entry name" value="ZnF_C2H2"/>
    <property type="match status" value="2"/>
</dbReference>
<dbReference type="HOGENOM" id="CLU_003864_3_0_1"/>
<keyword evidence="4" id="KW-0804">Transcription</keyword>
<dbReference type="PROSITE" id="PS00463">
    <property type="entry name" value="ZN2_CY6_FUNGAL_1"/>
    <property type="match status" value="1"/>
</dbReference>
<dbReference type="Pfam" id="PF00172">
    <property type="entry name" value="Zn_clus"/>
    <property type="match status" value="1"/>
</dbReference>
<evidence type="ECO:0000256" key="1">
    <source>
        <dbReference type="ARBA" id="ARBA00022723"/>
    </source>
</evidence>
<protein>
    <submittedName>
        <fullName evidence="9">Uncharacterized protein</fullName>
    </submittedName>
</protein>
<dbReference type="PROSITE" id="PS00028">
    <property type="entry name" value="ZINC_FINGER_C2H2_1"/>
    <property type="match status" value="2"/>
</dbReference>
<accession>W3WSV2</accession>
<dbReference type="KEGG" id="pfy:PFICI_10814"/>
<dbReference type="InterPro" id="IPR013087">
    <property type="entry name" value="Znf_C2H2_type"/>
</dbReference>
<dbReference type="GeneID" id="19275827"/>
<dbReference type="SUPFAM" id="SSF57667">
    <property type="entry name" value="beta-beta-alpha zinc fingers"/>
    <property type="match status" value="1"/>
</dbReference>
<dbReference type="AlphaFoldDB" id="W3WSV2"/>
<dbReference type="SMART" id="SM00066">
    <property type="entry name" value="GAL4"/>
    <property type="match status" value="1"/>
</dbReference>
<dbReference type="InterPro" id="IPR007219">
    <property type="entry name" value="XnlR_reg_dom"/>
</dbReference>
<dbReference type="OMA" id="ARTHTAC"/>
<sequence length="846" mass="95815">MSPSTGLIACEQCGETFLRKEHRDRHALRHSGLKPFRCDICNRAFPRRDSLLRHWTNHHSQGDLSENNRRAAQACIRCARLKQRCEGGRPCRRCMRQNSLCEYRPDRILNEEGVQALQSTDVGDVDSGSQATQNYSDVEQHTAISTETATHPDFSPQASWYRPAEMNQPLVIGNPTELTPPMSHESWNIDNGSAISSLPSVLDLHEPTFLDFVDAGRSGFAFLSANTVYQCPPLDLFHAEAVTCDGQPHQLPGNTPSSSHPINESQMSIMGASRDANHATSLSECPFDPLTLSPRKHLPCLEFPPPPPDLVQATQAEMFGHVAMISDYHIEPLHIFYTQQRGCEASPFISTDVLHAFVELYLEYFDPKFPFLHHTKLRGTGLHWVVLVAVAAIGSQYSAIPAAKEYGLVLQDLLSRALRDHAIQNKGVDTAFVQSLFLRHVLLFFSGSKSFHVMLQWERSMLVDALKNRAHHDDLNQRSHDKTDRERNEDWRAWLLSEEKARLIHCVHALECLEYVFLDQPPLFNLADLVQDLPCNESLWQCQTAMEWRQCLNQSSDSPACQPVANAQSALAQDSSQLMTFAMRTYPLELYVDDRLRGHHMRSSRRLQSMYVREDVHGDGILNSPQVSFETSSIVDKVIDEQAYAKLGRIHTQDLLIHVLAILRHVPLVRLYHAIGWQTDKAEMEKSRSCLAKILQKDRKTARRCLWHATTIFTKLRNARHFACYDTLNLCVAVCFLWLFAKFGKENRDQSRLSSIMNPVGPKTSAVRVDKLAKKEDVREWILAGDDTEVYITGIGCLQGPNSHNIVLRDAVKILTKQTTWSGLCQSLAKAFARIKNDEMVDLDSE</sequence>
<name>W3WSV2_PESFW</name>
<keyword evidence="10" id="KW-1185">Reference proteome</keyword>
<dbReference type="GO" id="GO:0000981">
    <property type="term" value="F:DNA-binding transcription factor activity, RNA polymerase II-specific"/>
    <property type="evidence" value="ECO:0007669"/>
    <property type="project" value="InterPro"/>
</dbReference>
<evidence type="ECO:0000256" key="3">
    <source>
        <dbReference type="ARBA" id="ARBA00023015"/>
    </source>
</evidence>
<dbReference type="GO" id="GO:0006351">
    <property type="term" value="P:DNA-templated transcription"/>
    <property type="evidence" value="ECO:0007669"/>
    <property type="project" value="InterPro"/>
</dbReference>
<keyword evidence="2" id="KW-0862">Zinc</keyword>
<evidence type="ECO:0000256" key="4">
    <source>
        <dbReference type="ARBA" id="ARBA00023163"/>
    </source>
</evidence>
<evidence type="ECO:0000259" key="7">
    <source>
        <dbReference type="PROSITE" id="PS50048"/>
    </source>
</evidence>
<dbReference type="PANTHER" id="PTHR47660">
    <property type="entry name" value="TRANSCRIPTION FACTOR WITH C2H2 AND ZN(2)-CYS(6) DNA BINDING DOMAIN (EUROFUNG)-RELATED-RELATED"/>
    <property type="match status" value="1"/>
</dbReference>
<evidence type="ECO:0000256" key="6">
    <source>
        <dbReference type="PROSITE-ProRule" id="PRU00042"/>
    </source>
</evidence>